<dbReference type="Gene3D" id="3.30.70.100">
    <property type="match status" value="1"/>
</dbReference>
<name>A0A835E733_9POAL</name>
<evidence type="ECO:0000313" key="3">
    <source>
        <dbReference type="Proteomes" id="UP000636709"/>
    </source>
</evidence>
<dbReference type="PANTHER" id="PTHR46932:SF20">
    <property type="entry name" value="HMA DOMAIN-CONTAINING PROTEIN"/>
    <property type="match status" value="1"/>
</dbReference>
<proteinExistence type="predicted"/>
<keyword evidence="3" id="KW-1185">Reference proteome</keyword>
<evidence type="ECO:0000256" key="1">
    <source>
        <dbReference type="SAM" id="MobiDB-lite"/>
    </source>
</evidence>
<evidence type="ECO:0000313" key="2">
    <source>
        <dbReference type="EMBL" id="KAF8672905.1"/>
    </source>
</evidence>
<comment type="caution">
    <text evidence="2">The sequence shown here is derived from an EMBL/GenBank/DDBJ whole genome shotgun (WGS) entry which is preliminary data.</text>
</comment>
<dbReference type="PANTHER" id="PTHR46932">
    <property type="entry name" value="HEAVY METAL-ASSOCIATED ISOPRENYLATED PLANT PROTEIN 47"/>
    <property type="match status" value="1"/>
</dbReference>
<protein>
    <submittedName>
        <fullName evidence="2">Uncharacterized protein</fullName>
    </submittedName>
</protein>
<dbReference type="AlphaFoldDB" id="A0A835E733"/>
<reference evidence="2" key="1">
    <citation type="submission" date="2020-07" db="EMBL/GenBank/DDBJ databases">
        <title>Genome sequence and genetic diversity analysis of an under-domesticated orphan crop, white fonio (Digitaria exilis).</title>
        <authorList>
            <person name="Bennetzen J.L."/>
            <person name="Chen S."/>
            <person name="Ma X."/>
            <person name="Wang X."/>
            <person name="Yssel A.E.J."/>
            <person name="Chaluvadi S.R."/>
            <person name="Johnson M."/>
            <person name="Gangashetty P."/>
            <person name="Hamidou F."/>
            <person name="Sanogo M.D."/>
            <person name="Zwaenepoel A."/>
            <person name="Wallace J."/>
            <person name="Van De Peer Y."/>
            <person name="Van Deynze A."/>
        </authorList>
    </citation>
    <scope>NUCLEOTIDE SEQUENCE</scope>
    <source>
        <tissue evidence="2">Leaves</tissue>
    </source>
</reference>
<accession>A0A835E733</accession>
<feature type="compositionally biased region" description="Basic and acidic residues" evidence="1">
    <location>
        <begin position="130"/>
        <end position="141"/>
    </location>
</feature>
<dbReference type="Proteomes" id="UP000636709">
    <property type="component" value="Unassembled WGS sequence"/>
</dbReference>
<dbReference type="EMBL" id="JACEFO010002214">
    <property type="protein sequence ID" value="KAF8672905.1"/>
    <property type="molecule type" value="Genomic_DNA"/>
</dbReference>
<dbReference type="OrthoDB" id="692521at2759"/>
<dbReference type="InterPro" id="IPR042885">
    <property type="entry name" value="HIPP47/16"/>
</dbReference>
<gene>
    <name evidence="2" type="ORF">HU200_049148</name>
</gene>
<feature type="region of interest" description="Disordered" evidence="1">
    <location>
        <begin position="112"/>
        <end position="141"/>
    </location>
</feature>
<organism evidence="2 3">
    <name type="scientific">Digitaria exilis</name>
    <dbReference type="NCBI Taxonomy" id="1010633"/>
    <lineage>
        <taxon>Eukaryota</taxon>
        <taxon>Viridiplantae</taxon>
        <taxon>Streptophyta</taxon>
        <taxon>Embryophyta</taxon>
        <taxon>Tracheophyta</taxon>
        <taxon>Spermatophyta</taxon>
        <taxon>Magnoliopsida</taxon>
        <taxon>Liliopsida</taxon>
        <taxon>Poales</taxon>
        <taxon>Poaceae</taxon>
        <taxon>PACMAD clade</taxon>
        <taxon>Panicoideae</taxon>
        <taxon>Panicodae</taxon>
        <taxon>Paniceae</taxon>
        <taxon>Anthephorinae</taxon>
        <taxon>Digitaria</taxon>
    </lineage>
</organism>
<feature type="compositionally biased region" description="Pro residues" evidence="1">
    <location>
        <begin position="120"/>
        <end position="129"/>
    </location>
</feature>
<sequence>MGSDSSRRKAMALTASACGVSSLRVTGDGMDQLEVVGSGLDFICLVECLRKKMGHADLLKVEEVKARDTRAVVVNTQGAQPAYYEPANNDVRRRSGIQSIITKLMKFMWPHDDDIGGTSSPPPSSPPPLHVEHMANRPPPE</sequence>